<dbReference type="GO" id="GO:0008270">
    <property type="term" value="F:zinc ion binding"/>
    <property type="evidence" value="ECO:0007669"/>
    <property type="project" value="UniProtKB-KW"/>
</dbReference>
<dbReference type="Proteomes" id="UP001190926">
    <property type="component" value="Unassembled WGS sequence"/>
</dbReference>
<evidence type="ECO:0000256" key="8">
    <source>
        <dbReference type="PROSITE-ProRule" id="PRU00175"/>
    </source>
</evidence>
<organism evidence="10 11">
    <name type="scientific">Perilla frutescens var. hirtella</name>
    <name type="common">Perilla citriodora</name>
    <name type="synonym">Perilla setoyensis</name>
    <dbReference type="NCBI Taxonomy" id="608512"/>
    <lineage>
        <taxon>Eukaryota</taxon>
        <taxon>Viridiplantae</taxon>
        <taxon>Streptophyta</taxon>
        <taxon>Embryophyta</taxon>
        <taxon>Tracheophyta</taxon>
        <taxon>Spermatophyta</taxon>
        <taxon>Magnoliopsida</taxon>
        <taxon>eudicotyledons</taxon>
        <taxon>Gunneridae</taxon>
        <taxon>Pentapetalae</taxon>
        <taxon>asterids</taxon>
        <taxon>lamiids</taxon>
        <taxon>Lamiales</taxon>
        <taxon>Lamiaceae</taxon>
        <taxon>Nepetoideae</taxon>
        <taxon>Elsholtzieae</taxon>
        <taxon>Perilla</taxon>
    </lineage>
</organism>
<reference evidence="10 11" key="1">
    <citation type="journal article" date="2021" name="Nat. Commun.">
        <title>Incipient diploidization of the medicinal plant Perilla within 10,000 years.</title>
        <authorList>
            <person name="Zhang Y."/>
            <person name="Shen Q."/>
            <person name="Leng L."/>
            <person name="Zhang D."/>
            <person name="Chen S."/>
            <person name="Shi Y."/>
            <person name="Ning Z."/>
            <person name="Chen S."/>
        </authorList>
    </citation>
    <scope>NUCLEOTIDE SEQUENCE [LARGE SCALE GENOMIC DNA]</scope>
    <source>
        <strain evidence="11">cv. PC099</strain>
    </source>
</reference>
<dbReference type="Pfam" id="PF13639">
    <property type="entry name" value="zf-RING_2"/>
    <property type="match status" value="1"/>
</dbReference>
<dbReference type="InterPro" id="IPR001841">
    <property type="entry name" value="Znf_RING"/>
</dbReference>
<evidence type="ECO:0000313" key="11">
    <source>
        <dbReference type="Proteomes" id="UP001190926"/>
    </source>
</evidence>
<comment type="caution">
    <text evidence="10">The sequence shown here is derived from an EMBL/GenBank/DDBJ whole genome shotgun (WGS) entry which is preliminary data.</text>
</comment>
<dbReference type="SMART" id="SM00184">
    <property type="entry name" value="RING"/>
    <property type="match status" value="1"/>
</dbReference>
<evidence type="ECO:0000256" key="4">
    <source>
        <dbReference type="ARBA" id="ARBA00022723"/>
    </source>
</evidence>
<keyword evidence="11" id="KW-1185">Reference proteome</keyword>
<dbReference type="InterPro" id="IPR013083">
    <property type="entry name" value="Znf_RING/FYVE/PHD"/>
</dbReference>
<proteinExistence type="predicted"/>
<dbReference type="EC" id="2.3.2.27" evidence="2"/>
<evidence type="ECO:0000259" key="9">
    <source>
        <dbReference type="PROSITE" id="PS50089"/>
    </source>
</evidence>
<evidence type="ECO:0000256" key="7">
    <source>
        <dbReference type="ARBA" id="ARBA00022833"/>
    </source>
</evidence>
<evidence type="ECO:0000256" key="5">
    <source>
        <dbReference type="ARBA" id="ARBA00022771"/>
    </source>
</evidence>
<accession>A0AAD4JP75</accession>
<dbReference type="PROSITE" id="PS50089">
    <property type="entry name" value="ZF_RING_2"/>
    <property type="match status" value="1"/>
</dbReference>
<feature type="domain" description="RING-type" evidence="9">
    <location>
        <begin position="135"/>
        <end position="177"/>
    </location>
</feature>
<sequence length="185" mass="20548">MAYPPPPGAALSEFSSPPLRHRSVFLPHEIFSQEFTASHTYNYPANLFLPHESIMLIDDEETSHHRAPQADDNDDDGEVVVIFALPVQSGAHEDMTTSEGDDDGLSEEVIARFLKTTAVCEKTAAEEDCGDPKLCAVCQDNLYQEDRTVGILGCDHDFHADCIGKWLQIRNICPLCKDIAIKIIY</sequence>
<keyword evidence="6" id="KW-0833">Ubl conjugation pathway</keyword>
<dbReference type="AlphaFoldDB" id="A0AAD4JP75"/>
<name>A0AAD4JP75_PERFH</name>
<comment type="catalytic activity">
    <reaction evidence="1">
        <text>S-ubiquitinyl-[E2 ubiquitin-conjugating enzyme]-L-cysteine + [acceptor protein]-L-lysine = [E2 ubiquitin-conjugating enzyme]-L-cysteine + N(6)-ubiquitinyl-[acceptor protein]-L-lysine.</text>
        <dbReference type="EC" id="2.3.2.27"/>
    </reaction>
</comment>
<evidence type="ECO:0000256" key="2">
    <source>
        <dbReference type="ARBA" id="ARBA00012483"/>
    </source>
</evidence>
<gene>
    <name evidence="10" type="ORF">C2S53_008596</name>
</gene>
<keyword evidence="5 8" id="KW-0863">Zinc-finger</keyword>
<keyword evidence="7" id="KW-0862">Zinc</keyword>
<evidence type="ECO:0000256" key="1">
    <source>
        <dbReference type="ARBA" id="ARBA00000900"/>
    </source>
</evidence>
<dbReference type="EMBL" id="SDAM02000019">
    <property type="protein sequence ID" value="KAH6836884.1"/>
    <property type="molecule type" value="Genomic_DNA"/>
</dbReference>
<dbReference type="GO" id="GO:0061630">
    <property type="term" value="F:ubiquitin protein ligase activity"/>
    <property type="evidence" value="ECO:0007669"/>
    <property type="project" value="UniProtKB-EC"/>
</dbReference>
<protein>
    <recommendedName>
        <fullName evidence="2">RING-type E3 ubiquitin transferase</fullName>
        <ecNumber evidence="2">2.3.2.27</ecNumber>
    </recommendedName>
</protein>
<evidence type="ECO:0000256" key="3">
    <source>
        <dbReference type="ARBA" id="ARBA00022679"/>
    </source>
</evidence>
<dbReference type="InterPro" id="IPR045191">
    <property type="entry name" value="MBR1/2-like"/>
</dbReference>
<dbReference type="SUPFAM" id="SSF57850">
    <property type="entry name" value="RING/U-box"/>
    <property type="match status" value="1"/>
</dbReference>
<keyword evidence="4" id="KW-0479">Metal-binding</keyword>
<keyword evidence="3" id="KW-0808">Transferase</keyword>
<evidence type="ECO:0000313" key="10">
    <source>
        <dbReference type="EMBL" id="KAH6836884.1"/>
    </source>
</evidence>
<dbReference type="Gene3D" id="3.30.40.10">
    <property type="entry name" value="Zinc/RING finger domain, C3HC4 (zinc finger)"/>
    <property type="match status" value="1"/>
</dbReference>
<evidence type="ECO:0000256" key="6">
    <source>
        <dbReference type="ARBA" id="ARBA00022786"/>
    </source>
</evidence>
<dbReference type="PANTHER" id="PTHR22937:SF163">
    <property type="entry name" value="RING-TYPE E3 UBIQUITIN TRANSFERASE"/>
    <property type="match status" value="1"/>
</dbReference>
<dbReference type="PANTHER" id="PTHR22937">
    <property type="entry name" value="E3 UBIQUITIN-PROTEIN LIGASE RNF165"/>
    <property type="match status" value="1"/>
</dbReference>